<evidence type="ECO:0000313" key="6">
    <source>
        <dbReference type="EMBL" id="ABZ69782.1"/>
    </source>
</evidence>
<dbReference type="GO" id="GO:0003677">
    <property type="term" value="F:DNA binding"/>
    <property type="evidence" value="ECO:0007669"/>
    <property type="project" value="UniProtKB-KW"/>
</dbReference>
<dbReference type="STRING" id="366602.Caul_0649"/>
<dbReference type="PANTHER" id="PTHR30579">
    <property type="entry name" value="TRANSCRIPTIONAL REGULATOR"/>
    <property type="match status" value="1"/>
</dbReference>
<dbReference type="HOGENOM" id="CLU_039613_2_0_5"/>
<dbReference type="PRINTS" id="PR00039">
    <property type="entry name" value="HTHLYSR"/>
</dbReference>
<evidence type="ECO:0000256" key="1">
    <source>
        <dbReference type="ARBA" id="ARBA00009437"/>
    </source>
</evidence>
<dbReference type="PANTHER" id="PTHR30579:SF3">
    <property type="entry name" value="TRANSCRIPTIONAL REGULATORY PROTEIN"/>
    <property type="match status" value="1"/>
</dbReference>
<dbReference type="Gene3D" id="1.10.10.10">
    <property type="entry name" value="Winged helix-like DNA-binding domain superfamily/Winged helix DNA-binding domain"/>
    <property type="match status" value="1"/>
</dbReference>
<evidence type="ECO:0000259" key="5">
    <source>
        <dbReference type="PROSITE" id="PS50931"/>
    </source>
</evidence>
<keyword evidence="2" id="KW-0805">Transcription regulation</keyword>
<evidence type="ECO:0000256" key="3">
    <source>
        <dbReference type="ARBA" id="ARBA00023125"/>
    </source>
</evidence>
<evidence type="ECO:0000256" key="4">
    <source>
        <dbReference type="ARBA" id="ARBA00023163"/>
    </source>
</evidence>
<dbReference type="InterPro" id="IPR000847">
    <property type="entry name" value="LysR_HTH_N"/>
</dbReference>
<organism evidence="6">
    <name type="scientific">Caulobacter sp. (strain K31)</name>
    <dbReference type="NCBI Taxonomy" id="366602"/>
    <lineage>
        <taxon>Bacteria</taxon>
        <taxon>Pseudomonadati</taxon>
        <taxon>Pseudomonadota</taxon>
        <taxon>Alphaproteobacteria</taxon>
        <taxon>Caulobacterales</taxon>
        <taxon>Caulobacteraceae</taxon>
        <taxon>Caulobacter</taxon>
    </lineage>
</organism>
<dbReference type="Gene3D" id="3.40.190.290">
    <property type="match status" value="1"/>
</dbReference>
<proteinExistence type="inferred from homology"/>
<dbReference type="InterPro" id="IPR036388">
    <property type="entry name" value="WH-like_DNA-bd_sf"/>
</dbReference>
<dbReference type="InterPro" id="IPR005119">
    <property type="entry name" value="LysR_subst-bd"/>
</dbReference>
<reference evidence="6" key="1">
    <citation type="submission" date="2008-01" db="EMBL/GenBank/DDBJ databases">
        <title>Complete sequence of chromosome of Caulobacter sp. K31.</title>
        <authorList>
            <consortium name="US DOE Joint Genome Institute"/>
            <person name="Copeland A."/>
            <person name="Lucas S."/>
            <person name="Lapidus A."/>
            <person name="Barry K."/>
            <person name="Glavina del Rio T."/>
            <person name="Dalin E."/>
            <person name="Tice H."/>
            <person name="Pitluck S."/>
            <person name="Bruce D."/>
            <person name="Goodwin L."/>
            <person name="Thompson L.S."/>
            <person name="Brettin T."/>
            <person name="Detter J.C."/>
            <person name="Han C."/>
            <person name="Schmutz J."/>
            <person name="Larimer F."/>
            <person name="Land M."/>
            <person name="Hauser L."/>
            <person name="Kyrpides N."/>
            <person name="Kim E."/>
            <person name="Stephens C."/>
            <person name="Richardson P."/>
        </authorList>
    </citation>
    <scope>NUCLEOTIDE SEQUENCE [LARGE SCALE GENOMIC DNA]</scope>
    <source>
        <strain evidence="6">K31</strain>
    </source>
</reference>
<dbReference type="SUPFAM" id="SSF53850">
    <property type="entry name" value="Periplasmic binding protein-like II"/>
    <property type="match status" value="1"/>
</dbReference>
<comment type="similarity">
    <text evidence="1">Belongs to the LysR transcriptional regulatory family.</text>
</comment>
<dbReference type="GO" id="GO:0003700">
    <property type="term" value="F:DNA-binding transcription factor activity"/>
    <property type="evidence" value="ECO:0007669"/>
    <property type="project" value="InterPro"/>
</dbReference>
<dbReference type="Pfam" id="PF03466">
    <property type="entry name" value="LysR_substrate"/>
    <property type="match status" value="1"/>
</dbReference>
<gene>
    <name evidence="6" type="ordered locus">Caul_0649</name>
</gene>
<keyword evidence="4" id="KW-0804">Transcription</keyword>
<dbReference type="PROSITE" id="PS50931">
    <property type="entry name" value="HTH_LYSR"/>
    <property type="match status" value="1"/>
</dbReference>
<dbReference type="Pfam" id="PF00126">
    <property type="entry name" value="HTH_1"/>
    <property type="match status" value="1"/>
</dbReference>
<sequence length="301" mass="32264">MHECMSEPDWSLYRAFLAVLTEGSLSAAARTLGLTQPTLGRQVAELERALGVALFTRSPQGLKPTDAALDLAPHAKAMAGAASAMARAASGAGNTARGVVRITASEIIGAEVLPQILADFRPLHPGVVVELSLDNQQQDLLRGAADIAVRMVRPTQDALVARRLADTHLGLYAHRRYVEANGAPATLDDLRDHAIVGFDRGTPFLRGLVQRVPLPPQGFAFRADSDLAQLAAVRAGFGIGFIQHGIARRDPDLIPLCPGQIGFDLPVWLVMHEDLRATPRMRAMFDHLAEGLAAFLTTSQP</sequence>
<dbReference type="InterPro" id="IPR036390">
    <property type="entry name" value="WH_DNA-bd_sf"/>
</dbReference>
<dbReference type="EMBL" id="CP000927">
    <property type="protein sequence ID" value="ABZ69782.1"/>
    <property type="molecule type" value="Genomic_DNA"/>
</dbReference>
<dbReference type="CDD" id="cd08422">
    <property type="entry name" value="PBP2_CrgA_like"/>
    <property type="match status" value="1"/>
</dbReference>
<evidence type="ECO:0000256" key="2">
    <source>
        <dbReference type="ARBA" id="ARBA00023015"/>
    </source>
</evidence>
<dbReference type="eggNOG" id="COG0583">
    <property type="taxonomic scope" value="Bacteria"/>
</dbReference>
<dbReference type="KEGG" id="cak:Caul_0649"/>
<accession>B0T881</accession>
<dbReference type="SUPFAM" id="SSF46785">
    <property type="entry name" value="Winged helix' DNA-binding domain"/>
    <property type="match status" value="1"/>
</dbReference>
<keyword evidence="3" id="KW-0238">DNA-binding</keyword>
<feature type="domain" description="HTH lysR-type" evidence="5">
    <location>
        <begin position="8"/>
        <end position="65"/>
    </location>
</feature>
<protein>
    <submittedName>
        <fullName evidence="6">Transcriptional regulator, LysR family</fullName>
    </submittedName>
</protein>
<name>B0T881_CAUSK</name>
<dbReference type="AlphaFoldDB" id="B0T881"/>
<dbReference type="InterPro" id="IPR050176">
    <property type="entry name" value="LTTR"/>
</dbReference>